<dbReference type="EMBL" id="PNBA02000013">
    <property type="protein sequence ID" value="KAG6403132.1"/>
    <property type="molecule type" value="Genomic_DNA"/>
</dbReference>
<organism evidence="2">
    <name type="scientific">Salvia splendens</name>
    <name type="common">Scarlet sage</name>
    <dbReference type="NCBI Taxonomy" id="180675"/>
    <lineage>
        <taxon>Eukaryota</taxon>
        <taxon>Viridiplantae</taxon>
        <taxon>Streptophyta</taxon>
        <taxon>Embryophyta</taxon>
        <taxon>Tracheophyta</taxon>
        <taxon>Spermatophyta</taxon>
        <taxon>Magnoliopsida</taxon>
        <taxon>eudicotyledons</taxon>
        <taxon>Gunneridae</taxon>
        <taxon>Pentapetalae</taxon>
        <taxon>asterids</taxon>
        <taxon>lamiids</taxon>
        <taxon>Lamiales</taxon>
        <taxon>Lamiaceae</taxon>
        <taxon>Nepetoideae</taxon>
        <taxon>Mentheae</taxon>
        <taxon>Salviinae</taxon>
        <taxon>Salvia</taxon>
        <taxon>Salvia subgen. Calosphace</taxon>
        <taxon>core Calosphace</taxon>
    </lineage>
</organism>
<comment type="caution">
    <text evidence="2">The sequence shown here is derived from an EMBL/GenBank/DDBJ whole genome shotgun (WGS) entry which is preliminary data.</text>
</comment>
<evidence type="ECO:0000313" key="3">
    <source>
        <dbReference type="Proteomes" id="UP000298416"/>
    </source>
</evidence>
<reference evidence="2" key="2">
    <citation type="submission" date="2020-08" db="EMBL/GenBank/DDBJ databases">
        <title>Plant Genome Project.</title>
        <authorList>
            <person name="Zhang R.-G."/>
        </authorList>
    </citation>
    <scope>NUCLEOTIDE SEQUENCE</scope>
    <source>
        <strain evidence="2">Huo1</strain>
        <tissue evidence="2">Leaf</tissue>
    </source>
</reference>
<name>A0A8X8WYI5_SALSN</name>
<proteinExistence type="predicted"/>
<gene>
    <name evidence="2" type="ORF">SASPL_135349</name>
</gene>
<evidence type="ECO:0000313" key="2">
    <source>
        <dbReference type="EMBL" id="KAG6403132.1"/>
    </source>
</evidence>
<feature type="region of interest" description="Disordered" evidence="1">
    <location>
        <begin position="142"/>
        <end position="162"/>
    </location>
</feature>
<dbReference type="AlphaFoldDB" id="A0A8X8WYI5"/>
<keyword evidence="3" id="KW-1185">Reference proteome</keyword>
<accession>A0A8X8WYI5</accession>
<feature type="region of interest" description="Disordered" evidence="1">
    <location>
        <begin position="1"/>
        <end position="23"/>
    </location>
</feature>
<protein>
    <submittedName>
        <fullName evidence="2">Uncharacterized protein</fullName>
    </submittedName>
</protein>
<sequence>MQTTTLQDDQMDPPSVWPHRGGYGLHPGALQTSPPISISEFSLIVGIGLEILLPSRFSVASTAILPRPAGIGPERLLRDRSRSERRYMYEIEGGIVPVEMREGGEIPEIGRDLAGDLVVGEVEDGEAGEAADVGGDLAGELVSGEGEGGEAGEEANGGGDGAGHVAGGGVGLVEEGILGLAAEIDIGDAAGLGVATDAVLAVAAVAVGPGVEEV</sequence>
<dbReference type="Proteomes" id="UP000298416">
    <property type="component" value="Unassembled WGS sequence"/>
</dbReference>
<reference evidence="2" key="1">
    <citation type="submission" date="2018-01" db="EMBL/GenBank/DDBJ databases">
        <authorList>
            <person name="Mao J.F."/>
        </authorList>
    </citation>
    <scope>NUCLEOTIDE SEQUENCE</scope>
    <source>
        <strain evidence="2">Huo1</strain>
        <tissue evidence="2">Leaf</tissue>
    </source>
</reference>
<evidence type="ECO:0000256" key="1">
    <source>
        <dbReference type="SAM" id="MobiDB-lite"/>
    </source>
</evidence>